<dbReference type="SUPFAM" id="SSF159888">
    <property type="entry name" value="YdhG-like"/>
    <property type="match status" value="1"/>
</dbReference>
<comment type="caution">
    <text evidence="2">The sequence shown here is derived from an EMBL/GenBank/DDBJ whole genome shotgun (WGS) entry which is preliminary data.</text>
</comment>
<proteinExistence type="predicted"/>
<gene>
    <name evidence="2" type="ORF">GCM10009851_40080</name>
</gene>
<sequence length="119" mass="13015">MGEQQYASVDAYIASFPHDVQTVLEGLRCAVMSAVPDAVESVSYHMPTFTFEGRHLLFVAAWKTHVALYAVPGFEGELEAEVAPYRSAKDTVKFPLRKAVPYELVAAIAARIAEQRVGG</sequence>
<organism evidence="2 3">
    <name type="scientific">Herbiconiux moechotypicola</name>
    <dbReference type="NCBI Taxonomy" id="637393"/>
    <lineage>
        <taxon>Bacteria</taxon>
        <taxon>Bacillati</taxon>
        <taxon>Actinomycetota</taxon>
        <taxon>Actinomycetes</taxon>
        <taxon>Micrococcales</taxon>
        <taxon>Microbacteriaceae</taxon>
        <taxon>Herbiconiux</taxon>
    </lineage>
</organism>
<evidence type="ECO:0000259" key="1">
    <source>
        <dbReference type="Pfam" id="PF08818"/>
    </source>
</evidence>
<keyword evidence="3" id="KW-1185">Reference proteome</keyword>
<name>A0ABP5R850_9MICO</name>
<evidence type="ECO:0000313" key="3">
    <source>
        <dbReference type="Proteomes" id="UP001500929"/>
    </source>
</evidence>
<accession>A0ABP5R850</accession>
<dbReference type="Gene3D" id="3.90.1150.200">
    <property type="match status" value="1"/>
</dbReference>
<dbReference type="Proteomes" id="UP001500929">
    <property type="component" value="Unassembled WGS sequence"/>
</dbReference>
<dbReference type="Pfam" id="PF08818">
    <property type="entry name" value="DUF1801"/>
    <property type="match status" value="1"/>
</dbReference>
<protein>
    <recommendedName>
        <fullName evidence="1">YdhG-like domain-containing protein</fullName>
    </recommendedName>
</protein>
<feature type="domain" description="YdhG-like" evidence="1">
    <location>
        <begin position="21"/>
        <end position="110"/>
    </location>
</feature>
<dbReference type="InterPro" id="IPR014922">
    <property type="entry name" value="YdhG-like"/>
</dbReference>
<dbReference type="EMBL" id="BAAAQY010000020">
    <property type="protein sequence ID" value="GAA2250525.1"/>
    <property type="molecule type" value="Genomic_DNA"/>
</dbReference>
<reference evidence="3" key="1">
    <citation type="journal article" date="2019" name="Int. J. Syst. Evol. Microbiol.">
        <title>The Global Catalogue of Microorganisms (GCM) 10K type strain sequencing project: providing services to taxonomists for standard genome sequencing and annotation.</title>
        <authorList>
            <consortium name="The Broad Institute Genomics Platform"/>
            <consortium name="The Broad Institute Genome Sequencing Center for Infectious Disease"/>
            <person name="Wu L."/>
            <person name="Ma J."/>
        </authorList>
    </citation>
    <scope>NUCLEOTIDE SEQUENCE [LARGE SCALE GENOMIC DNA]</scope>
    <source>
        <strain evidence="3">JCM 16117</strain>
    </source>
</reference>
<evidence type="ECO:0000313" key="2">
    <source>
        <dbReference type="EMBL" id="GAA2250525.1"/>
    </source>
</evidence>